<dbReference type="Proteomes" id="UP000294684">
    <property type="component" value="Unassembled WGS sequence"/>
</dbReference>
<organism evidence="1 2">
    <name type="scientific">Leptospira meyeri</name>
    <dbReference type="NCBI Taxonomy" id="29508"/>
    <lineage>
        <taxon>Bacteria</taxon>
        <taxon>Pseudomonadati</taxon>
        <taxon>Spirochaetota</taxon>
        <taxon>Spirochaetia</taxon>
        <taxon>Leptospirales</taxon>
        <taxon>Leptospiraceae</taxon>
        <taxon>Leptospira</taxon>
    </lineage>
</organism>
<dbReference type="PANTHER" id="PTHR17985:SF8">
    <property type="entry name" value="TRANSPORT AND GOLGI ORGANIZATION PROTEIN 2 HOMOLOG"/>
    <property type="match status" value="1"/>
</dbReference>
<keyword evidence="2" id="KW-1185">Reference proteome</keyword>
<sequence length="267" mass="30223">MCLVVIAYRVHPDYPLVIVSNRDEFFERPTASLHLWDTSPKIIAGKDLKAGGTWLGASSLGKVSFLTNVRNFRNPSHPHPKSRGKLVLDFLQSPKDLSSRNYRAEVFSNASQFEGFNLFLYDGKEANYVGGDPLQESELLPGFHAVSNASWNTVWPKTAKLKANVKQVFDSIPMNDNWISRVTLEFFRLLSDADIVKEDSLLPDTGIGLERERYLSSIRIRVPGYGTRASTILFYGKKEVEIVERTFPDPLSNEYSERREVLAFSES</sequence>
<evidence type="ECO:0000313" key="1">
    <source>
        <dbReference type="EMBL" id="TDY72243.1"/>
    </source>
</evidence>
<comment type="caution">
    <text evidence="1">The sequence shown here is derived from an EMBL/GenBank/DDBJ whole genome shotgun (WGS) entry which is preliminary data.</text>
</comment>
<protein>
    <submittedName>
        <fullName evidence="1">Uncharacterized protein with NRDE domain</fullName>
    </submittedName>
</protein>
<dbReference type="InterPro" id="IPR008551">
    <property type="entry name" value="TANGO2"/>
</dbReference>
<dbReference type="PANTHER" id="PTHR17985">
    <property type="entry name" value="SER/THR-RICH PROTEIN T10 IN DGCR REGION"/>
    <property type="match status" value="1"/>
</dbReference>
<proteinExistence type="predicted"/>
<accession>A0A4R8MSM9</accession>
<reference evidence="1 2" key="1">
    <citation type="submission" date="2019-03" db="EMBL/GenBank/DDBJ databases">
        <title>Genomic Encyclopedia of Archaeal and Bacterial Type Strains, Phase II (KMG-II): from individual species to whole genera.</title>
        <authorList>
            <person name="Goeker M."/>
        </authorList>
    </citation>
    <scope>NUCLEOTIDE SEQUENCE [LARGE SCALE GENOMIC DNA]</scope>
    <source>
        <strain evidence="1 2">DSM 21537</strain>
    </source>
</reference>
<evidence type="ECO:0000313" key="2">
    <source>
        <dbReference type="Proteomes" id="UP000294684"/>
    </source>
</evidence>
<name>A0A4R8MSM9_LEPME</name>
<dbReference type="AlphaFoldDB" id="A0A4R8MSM9"/>
<dbReference type="EMBL" id="SORO01000001">
    <property type="protein sequence ID" value="TDY72243.1"/>
    <property type="molecule type" value="Genomic_DNA"/>
</dbReference>
<dbReference type="Pfam" id="PF05742">
    <property type="entry name" value="TANGO2"/>
    <property type="match status" value="1"/>
</dbReference>
<dbReference type="STRING" id="1193051.LEP1GSC017_2725"/>
<gene>
    <name evidence="1" type="ORF">CLV96_1232</name>
</gene>